<keyword evidence="2" id="KW-1185">Reference proteome</keyword>
<comment type="caution">
    <text evidence="1">The sequence shown here is derived from an EMBL/GenBank/DDBJ whole genome shotgun (WGS) entry which is preliminary data.</text>
</comment>
<protein>
    <submittedName>
        <fullName evidence="1">Uncharacterized protein</fullName>
    </submittedName>
</protein>
<sequence>MNNKDYVGSAELLENLVGEASNLGPEMFLSLAPESAASLLQTTGCDPQVTEFMARSLMQAAEYREKSGDEATAQLRRDQARAIAVAYGHDLSVSMEEWMHEHDFSEQ</sequence>
<gene>
    <name evidence="1" type="ORF">Q3982_04860</name>
</gene>
<proteinExistence type="predicted"/>
<dbReference type="EMBL" id="JAUMVS010000074">
    <property type="protein sequence ID" value="MDO4841990.1"/>
    <property type="molecule type" value="Genomic_DNA"/>
</dbReference>
<reference evidence="1" key="1">
    <citation type="submission" date="2023-07" db="EMBL/GenBank/DDBJ databases">
        <title>Between Cages and Wild: Unraveling the Impact of Captivity on Animal Microbiomes and Antimicrobial Resistance.</title>
        <authorList>
            <person name="Schmartz G.P."/>
            <person name="Rehner J."/>
            <person name="Schuff M.J."/>
            <person name="Becker S.L."/>
            <person name="Kravczyk M."/>
            <person name="Gurevich A."/>
            <person name="Francke R."/>
            <person name="Mueller R."/>
            <person name="Keller V."/>
            <person name="Keller A."/>
        </authorList>
    </citation>
    <scope>NUCLEOTIDE SEQUENCE</scope>
    <source>
        <strain evidence="1">S12M_St_49</strain>
    </source>
</reference>
<dbReference type="Proteomes" id="UP001168575">
    <property type="component" value="Unassembled WGS sequence"/>
</dbReference>
<dbReference type="AlphaFoldDB" id="A0AA43RHT0"/>
<name>A0AA43RHT0_9ACTN</name>
<evidence type="ECO:0000313" key="2">
    <source>
        <dbReference type="Proteomes" id="UP001168575"/>
    </source>
</evidence>
<evidence type="ECO:0000313" key="1">
    <source>
        <dbReference type="EMBL" id="MDO4841990.1"/>
    </source>
</evidence>
<organism evidence="1 2">
    <name type="scientific">Phoenicibacter congonensis</name>
    <dbReference type="NCBI Taxonomy" id="1944646"/>
    <lineage>
        <taxon>Bacteria</taxon>
        <taxon>Bacillati</taxon>
        <taxon>Actinomycetota</taxon>
        <taxon>Coriobacteriia</taxon>
        <taxon>Eggerthellales</taxon>
        <taxon>Eggerthellaceae</taxon>
        <taxon>Phoenicibacter</taxon>
    </lineage>
</organism>
<accession>A0AA43RHT0</accession>